<name>A0A2T2N6F2_CORCC</name>
<sequence length="810" mass="88669">MSLTAPYSNAMRIGQGFNTYTQEIRLENAVRVGTSKSPKYDKGEPAKETPSSAITPPVTPGISASKGPVGEFPTVTINGVTQDGLNIASEAPSPPATPDLGGAIDVISAPVGEAPFELPSGPSPNISQSVTYSTRAIENVSDIMDALNISTSMSIKYGTIHGNGNASFVNENKVLDSELNYVVSVMVNNDAHAAIEEMRFQDIPGLPLDRFTEVYGDSFISGFIEGGEFNAIISIKLNDKSKHKAVKQAVDVQLAVGPPTLEIGASEAFEKTHDEALRNTEISISVNWIGGGEIKKPKVPWTIKSVVAVANAFPSMVARSSARTQAILTRYTSLRSFQAWKWARLLEERKIWESDPKNQKGGENNKRGNERYEEPAIILNYVPCTLYTAELFDALMNYKKLWKRIGEILARPSQYKIKPTPQKRATKDFNSRPLTKNLSPVLTRNIMKQGVISSPTSADTGSPCQENAADINGIDRAFTFAVEEGHVGWNLVENNMRTDAIPPDPVALNEARLLCREAMTLITEEASRLVDHPHLAYAEFDAKTKMTRMKRPNYAYPEVLKERLPIPIHNDILSDLSNDGAYLKTAAYVHDDNIWFEPDMVGDPKANDDDLSSKFGPGKYEDFSTLELTEPRGSKGANPLRRIAVHRYRLTSGPISWVAKSSLKQADNAIGAIGLARNHDDPGAAKADGCINHLGDPHTSDMDDSSTYKFLDISNVDITKIDIAFVPGAGYIAGLTFYDEVDGMHTPRLSWRQWEGKEPPGMVHIENAPPDRGDGTVWEFCGLAGSWINTKGNGHLLARISGIWKKAGEE</sequence>
<dbReference type="Proteomes" id="UP000240883">
    <property type="component" value="Unassembled WGS sequence"/>
</dbReference>
<feature type="compositionally biased region" description="Basic and acidic residues" evidence="1">
    <location>
        <begin position="38"/>
        <end position="47"/>
    </location>
</feature>
<accession>A0A2T2N6F2</accession>
<feature type="region of interest" description="Disordered" evidence="1">
    <location>
        <begin position="35"/>
        <end position="59"/>
    </location>
</feature>
<dbReference type="AlphaFoldDB" id="A0A2T2N6F2"/>
<evidence type="ECO:0000313" key="2">
    <source>
        <dbReference type="EMBL" id="PSN61027.1"/>
    </source>
</evidence>
<proteinExistence type="predicted"/>
<keyword evidence="3" id="KW-1185">Reference proteome</keyword>
<evidence type="ECO:0000313" key="3">
    <source>
        <dbReference type="Proteomes" id="UP000240883"/>
    </source>
</evidence>
<protein>
    <recommendedName>
        <fullName evidence="4">Jacalin-type lectin domain-containing protein</fullName>
    </recommendedName>
</protein>
<reference evidence="2 3" key="1">
    <citation type="journal article" date="2018" name="Front. Microbiol.">
        <title>Genome-Wide Analysis of Corynespora cassiicola Leaf Fall Disease Putative Effectors.</title>
        <authorList>
            <person name="Lopez D."/>
            <person name="Ribeiro S."/>
            <person name="Label P."/>
            <person name="Fumanal B."/>
            <person name="Venisse J.S."/>
            <person name="Kohler A."/>
            <person name="de Oliveira R.R."/>
            <person name="Labutti K."/>
            <person name="Lipzen A."/>
            <person name="Lail K."/>
            <person name="Bauer D."/>
            <person name="Ohm R.A."/>
            <person name="Barry K.W."/>
            <person name="Spatafora J."/>
            <person name="Grigoriev I.V."/>
            <person name="Martin F.M."/>
            <person name="Pujade-Renaud V."/>
        </authorList>
    </citation>
    <scope>NUCLEOTIDE SEQUENCE [LARGE SCALE GENOMIC DNA]</scope>
    <source>
        <strain evidence="2 3">Philippines</strain>
    </source>
</reference>
<evidence type="ECO:0008006" key="4">
    <source>
        <dbReference type="Google" id="ProtNLM"/>
    </source>
</evidence>
<dbReference type="STRING" id="1448308.A0A2T2N6F2"/>
<evidence type="ECO:0000256" key="1">
    <source>
        <dbReference type="SAM" id="MobiDB-lite"/>
    </source>
</evidence>
<gene>
    <name evidence="2" type="ORF">BS50DRAFT_593368</name>
</gene>
<dbReference type="OrthoDB" id="3231004at2759"/>
<dbReference type="EMBL" id="KZ678146">
    <property type="protein sequence ID" value="PSN61027.1"/>
    <property type="molecule type" value="Genomic_DNA"/>
</dbReference>
<organism evidence="2 3">
    <name type="scientific">Corynespora cassiicola Philippines</name>
    <dbReference type="NCBI Taxonomy" id="1448308"/>
    <lineage>
        <taxon>Eukaryota</taxon>
        <taxon>Fungi</taxon>
        <taxon>Dikarya</taxon>
        <taxon>Ascomycota</taxon>
        <taxon>Pezizomycotina</taxon>
        <taxon>Dothideomycetes</taxon>
        <taxon>Pleosporomycetidae</taxon>
        <taxon>Pleosporales</taxon>
        <taxon>Corynesporascaceae</taxon>
        <taxon>Corynespora</taxon>
    </lineage>
</organism>